<sequence length="473" mass="48942">MTRLLPTLHDPQDRPALRFGVGDTSLALSYPQLAGAAGALAAALDGRRRVAVHATPTLHTAVGITAALLAGVTAVPLNPKLGERELGHVLADAAPELVLAAPGAELPGPLASVPRHDVDLAALAPVPGDEPPASEPALVIYTSGTTGPPKGAVLSRGAVASNLDALADAWAWTGEDHLVHALPLFHVHGLVLGVIGPLRRGGSLHHIGTLDARTLVEAGASMVFGVPTQYHRLADQLESDSAAGEAIGRARILVSGSAALTAVDHARLHRATGLAVRERYGLTETLILTAARAEDEPEPGAVGRPLRGTEVRLAPLAGEQADGLGSVEVRGPGLFDGYLNRPDATAAAHTPDGWFVTGDIGRWTESGVLALVGRSATDLIKSGGYKIGAGEIENALLEHSGVAEVAVIGVPDDDLGERIVAFVVAAGPPPAERDLVDHVARLLAPHKRPREVRFTDALPRNDMGKVVKARLPR</sequence>
<evidence type="ECO:0000313" key="4">
    <source>
        <dbReference type="EMBL" id="MCH6165346.1"/>
    </source>
</evidence>
<reference evidence="4 5" key="1">
    <citation type="submission" date="2022-03" db="EMBL/GenBank/DDBJ databases">
        <title>Pseudonocardia alaer sp. nov., a novel actinomycete isolated from reed forest soil.</title>
        <authorList>
            <person name="Wang L."/>
        </authorList>
    </citation>
    <scope>NUCLEOTIDE SEQUENCE [LARGE SCALE GENOMIC DNA]</scope>
    <source>
        <strain evidence="4 5">Y-16303</strain>
    </source>
</reference>
<dbReference type="PANTHER" id="PTHR43201">
    <property type="entry name" value="ACYL-COA SYNTHETASE"/>
    <property type="match status" value="1"/>
</dbReference>
<evidence type="ECO:0000256" key="1">
    <source>
        <dbReference type="ARBA" id="ARBA00006432"/>
    </source>
</evidence>
<dbReference type="Gene3D" id="3.30.300.30">
    <property type="match status" value="1"/>
</dbReference>
<dbReference type="InterPro" id="IPR045851">
    <property type="entry name" value="AMP-bd_C_sf"/>
</dbReference>
<dbReference type="SUPFAM" id="SSF56801">
    <property type="entry name" value="Acetyl-CoA synthetase-like"/>
    <property type="match status" value="1"/>
</dbReference>
<dbReference type="EMBL" id="JAKXMK010000004">
    <property type="protein sequence ID" value="MCH6165346.1"/>
    <property type="molecule type" value="Genomic_DNA"/>
</dbReference>
<feature type="domain" description="AMP-binding enzyme C-terminal" evidence="3">
    <location>
        <begin position="391"/>
        <end position="465"/>
    </location>
</feature>
<dbReference type="PANTHER" id="PTHR43201:SF8">
    <property type="entry name" value="ACYL-COA SYNTHETASE FAMILY MEMBER 3"/>
    <property type="match status" value="1"/>
</dbReference>
<feature type="domain" description="AMP-dependent synthetase/ligase" evidence="2">
    <location>
        <begin position="11"/>
        <end position="339"/>
    </location>
</feature>
<accession>A0ABS9T9Y5</accession>
<dbReference type="NCBIfam" id="NF005858">
    <property type="entry name" value="PRK07787.1"/>
    <property type="match status" value="1"/>
</dbReference>
<dbReference type="PROSITE" id="PS00455">
    <property type="entry name" value="AMP_BINDING"/>
    <property type="match status" value="1"/>
</dbReference>
<dbReference type="InterPro" id="IPR042099">
    <property type="entry name" value="ANL_N_sf"/>
</dbReference>
<dbReference type="InterPro" id="IPR025110">
    <property type="entry name" value="AMP-bd_C"/>
</dbReference>
<evidence type="ECO:0000259" key="3">
    <source>
        <dbReference type="Pfam" id="PF13193"/>
    </source>
</evidence>
<dbReference type="InterPro" id="IPR020845">
    <property type="entry name" value="AMP-binding_CS"/>
</dbReference>
<proteinExistence type="inferred from homology"/>
<comment type="similarity">
    <text evidence="1">Belongs to the ATP-dependent AMP-binding enzyme family.</text>
</comment>
<dbReference type="Pfam" id="PF00501">
    <property type="entry name" value="AMP-binding"/>
    <property type="match status" value="1"/>
</dbReference>
<gene>
    <name evidence="4" type="ORF">MMF94_06615</name>
</gene>
<dbReference type="Proteomes" id="UP001299970">
    <property type="component" value="Unassembled WGS sequence"/>
</dbReference>
<evidence type="ECO:0000313" key="5">
    <source>
        <dbReference type="Proteomes" id="UP001299970"/>
    </source>
</evidence>
<name>A0ABS9T9Y5_9PSEU</name>
<dbReference type="Pfam" id="PF13193">
    <property type="entry name" value="AMP-binding_C"/>
    <property type="match status" value="1"/>
</dbReference>
<evidence type="ECO:0000259" key="2">
    <source>
        <dbReference type="Pfam" id="PF00501"/>
    </source>
</evidence>
<comment type="caution">
    <text evidence="4">The sequence shown here is derived from an EMBL/GenBank/DDBJ whole genome shotgun (WGS) entry which is preliminary data.</text>
</comment>
<dbReference type="InterPro" id="IPR000873">
    <property type="entry name" value="AMP-dep_synth/lig_dom"/>
</dbReference>
<keyword evidence="5" id="KW-1185">Reference proteome</keyword>
<protein>
    <submittedName>
        <fullName evidence="4">AMP-binding protein</fullName>
    </submittedName>
</protein>
<organism evidence="4 5">
    <name type="scientific">Pseudonocardia alaniniphila</name>
    <dbReference type="NCBI Taxonomy" id="75291"/>
    <lineage>
        <taxon>Bacteria</taxon>
        <taxon>Bacillati</taxon>
        <taxon>Actinomycetota</taxon>
        <taxon>Actinomycetes</taxon>
        <taxon>Pseudonocardiales</taxon>
        <taxon>Pseudonocardiaceae</taxon>
        <taxon>Pseudonocardia</taxon>
    </lineage>
</organism>
<dbReference type="Gene3D" id="3.40.50.12780">
    <property type="entry name" value="N-terminal domain of ligase-like"/>
    <property type="match status" value="1"/>
</dbReference>